<evidence type="ECO:0000256" key="4">
    <source>
        <dbReference type="PROSITE-ProRule" id="PRU00182"/>
    </source>
</evidence>
<dbReference type="RefSeq" id="WP_057737966.1">
    <property type="nucleotide sequence ID" value="NZ_AZEG01000021.1"/>
</dbReference>
<dbReference type="OrthoDB" id="9807213at2"/>
<dbReference type="InterPro" id="IPR042092">
    <property type="entry name" value="PsdUridine_s_RsuA/RluB/E/F_cat"/>
</dbReference>
<organism evidence="7 8">
    <name type="scientific">Liquorilactobacillus uvarum DSM 19971</name>
    <dbReference type="NCBI Taxonomy" id="1423812"/>
    <lineage>
        <taxon>Bacteria</taxon>
        <taxon>Bacillati</taxon>
        <taxon>Bacillota</taxon>
        <taxon>Bacilli</taxon>
        <taxon>Lactobacillales</taxon>
        <taxon>Lactobacillaceae</taxon>
        <taxon>Liquorilactobacillus</taxon>
    </lineage>
</organism>
<dbReference type="InterPro" id="IPR006145">
    <property type="entry name" value="PsdUridine_synth_RsuA/RluA"/>
</dbReference>
<dbReference type="InterPro" id="IPR018496">
    <property type="entry name" value="PsdUridine_synth_RsuA/RluB_CS"/>
</dbReference>
<proteinExistence type="inferred from homology"/>
<keyword evidence="3 5" id="KW-0413">Isomerase</keyword>
<name>A0A0R1PW13_9LACO</name>
<dbReference type="GO" id="GO:0005829">
    <property type="term" value="C:cytosol"/>
    <property type="evidence" value="ECO:0007669"/>
    <property type="project" value="UniProtKB-ARBA"/>
</dbReference>
<dbReference type="GO" id="GO:0000455">
    <property type="term" value="P:enzyme-directed rRNA pseudouridine synthesis"/>
    <property type="evidence" value="ECO:0007669"/>
    <property type="project" value="UniProtKB-ARBA"/>
</dbReference>
<dbReference type="InterPro" id="IPR036986">
    <property type="entry name" value="S4_RNA-bd_sf"/>
</dbReference>
<dbReference type="Pfam" id="PF01479">
    <property type="entry name" value="S4"/>
    <property type="match status" value="1"/>
</dbReference>
<dbReference type="PANTHER" id="PTHR47683">
    <property type="entry name" value="PSEUDOURIDINE SYNTHASE FAMILY PROTEIN-RELATED"/>
    <property type="match status" value="1"/>
</dbReference>
<dbReference type="Gene3D" id="3.30.70.1560">
    <property type="entry name" value="Alpha-L RNA-binding motif"/>
    <property type="match status" value="1"/>
</dbReference>
<comment type="caution">
    <text evidence="7">The sequence shown here is derived from an EMBL/GenBank/DDBJ whole genome shotgun (WGS) entry which is preliminary data.</text>
</comment>
<dbReference type="Gene3D" id="3.30.70.580">
    <property type="entry name" value="Pseudouridine synthase I, catalytic domain, N-terminal subdomain"/>
    <property type="match status" value="1"/>
</dbReference>
<dbReference type="SMART" id="SM00363">
    <property type="entry name" value="S4"/>
    <property type="match status" value="1"/>
</dbReference>
<evidence type="ECO:0000259" key="6">
    <source>
        <dbReference type="SMART" id="SM00363"/>
    </source>
</evidence>
<dbReference type="CDD" id="cd02553">
    <property type="entry name" value="PseudoU_synth_RsuA"/>
    <property type="match status" value="1"/>
</dbReference>
<dbReference type="PATRIC" id="fig|1423812.3.peg.1127"/>
<dbReference type="AlphaFoldDB" id="A0A0R1PW13"/>
<dbReference type="SUPFAM" id="SSF55174">
    <property type="entry name" value="Alpha-L RNA-binding motif"/>
    <property type="match status" value="1"/>
</dbReference>
<dbReference type="PROSITE" id="PS50889">
    <property type="entry name" value="S4"/>
    <property type="match status" value="1"/>
</dbReference>
<dbReference type="Pfam" id="PF00849">
    <property type="entry name" value="PseudoU_synth_2"/>
    <property type="match status" value="1"/>
</dbReference>
<dbReference type="InterPro" id="IPR050343">
    <property type="entry name" value="RsuA_PseudoU_synthase"/>
</dbReference>
<evidence type="ECO:0000256" key="1">
    <source>
        <dbReference type="ARBA" id="ARBA00008348"/>
    </source>
</evidence>
<dbReference type="GO" id="GO:0120159">
    <property type="term" value="F:rRNA pseudouridine synthase activity"/>
    <property type="evidence" value="ECO:0007669"/>
    <property type="project" value="UniProtKB-ARBA"/>
</dbReference>
<dbReference type="InterPro" id="IPR002942">
    <property type="entry name" value="S4_RNA-bd"/>
</dbReference>
<dbReference type="NCBIfam" id="TIGR00093">
    <property type="entry name" value="pseudouridine synthase"/>
    <property type="match status" value="1"/>
</dbReference>
<dbReference type="CDD" id="cd00165">
    <property type="entry name" value="S4"/>
    <property type="match status" value="1"/>
</dbReference>
<dbReference type="InterPro" id="IPR000748">
    <property type="entry name" value="PsdUridine_synth_RsuA/RluB/E/F"/>
</dbReference>
<dbReference type="STRING" id="1423812.FD20_GL001059"/>
<dbReference type="PANTHER" id="PTHR47683:SF4">
    <property type="entry name" value="PSEUDOURIDINE SYNTHASE"/>
    <property type="match status" value="1"/>
</dbReference>
<dbReference type="EC" id="5.4.99.-" evidence="5"/>
<dbReference type="InterPro" id="IPR020094">
    <property type="entry name" value="TruA/RsuA/RluB/E/F_N"/>
</dbReference>
<comment type="similarity">
    <text evidence="1 5">Belongs to the pseudouridine synthase RsuA family.</text>
</comment>
<evidence type="ECO:0000256" key="2">
    <source>
        <dbReference type="ARBA" id="ARBA00022884"/>
    </source>
</evidence>
<evidence type="ECO:0000256" key="5">
    <source>
        <dbReference type="RuleBase" id="RU003887"/>
    </source>
</evidence>
<reference evidence="7 8" key="1">
    <citation type="journal article" date="2015" name="Genome Announc.">
        <title>Expanding the biotechnology potential of lactobacilli through comparative genomics of 213 strains and associated genera.</title>
        <authorList>
            <person name="Sun Z."/>
            <person name="Harris H.M."/>
            <person name="McCann A."/>
            <person name="Guo C."/>
            <person name="Argimon S."/>
            <person name="Zhang W."/>
            <person name="Yang X."/>
            <person name="Jeffery I.B."/>
            <person name="Cooney J.C."/>
            <person name="Kagawa T.F."/>
            <person name="Liu W."/>
            <person name="Song Y."/>
            <person name="Salvetti E."/>
            <person name="Wrobel A."/>
            <person name="Rasinkangas P."/>
            <person name="Parkhill J."/>
            <person name="Rea M.C."/>
            <person name="O'Sullivan O."/>
            <person name="Ritari J."/>
            <person name="Douillard F.P."/>
            <person name="Paul Ross R."/>
            <person name="Yang R."/>
            <person name="Briner A.E."/>
            <person name="Felis G.E."/>
            <person name="de Vos W.M."/>
            <person name="Barrangou R."/>
            <person name="Klaenhammer T.R."/>
            <person name="Caufield P.W."/>
            <person name="Cui Y."/>
            <person name="Zhang H."/>
            <person name="O'Toole P.W."/>
        </authorList>
    </citation>
    <scope>NUCLEOTIDE SEQUENCE [LARGE SCALE GENOMIC DNA]</scope>
    <source>
        <strain evidence="7 8">DSM 19971</strain>
    </source>
</reference>
<gene>
    <name evidence="7" type="ORF">FD20_GL001059</name>
</gene>
<dbReference type="Proteomes" id="UP000051155">
    <property type="component" value="Unassembled WGS sequence"/>
</dbReference>
<dbReference type="EMBL" id="AZEG01000021">
    <property type="protein sequence ID" value="KRL36759.1"/>
    <property type="molecule type" value="Genomic_DNA"/>
</dbReference>
<evidence type="ECO:0000313" key="8">
    <source>
        <dbReference type="Proteomes" id="UP000051155"/>
    </source>
</evidence>
<sequence>MRLDRYLANIGLGTRSEVRKIIKGGRVRVNSSIVDNGKKQIKEQDDQVQVDNKIIEYQDFFYYMLNKPQGVVSATNDKIQKTVLELLNERDCLRGLFPVGRLDKDTTGLLIITNDGKLAHQLLSPAHHVKKVYQAKIAGIVDENAVKKIASGIMLRNGERTKGAEVQVLKLEDNCSWIKITISEGKYHQIKRMFGALSMLVIELNRIEMGSLKLDASLEEGSYRKLTDNEILKLKEN</sequence>
<evidence type="ECO:0000256" key="3">
    <source>
        <dbReference type="ARBA" id="ARBA00023235"/>
    </source>
</evidence>
<feature type="domain" description="RNA-binding S4" evidence="6">
    <location>
        <begin position="1"/>
        <end position="59"/>
    </location>
</feature>
<dbReference type="FunFam" id="3.30.70.1560:FF:000001">
    <property type="entry name" value="Pseudouridine synthase"/>
    <property type="match status" value="1"/>
</dbReference>
<evidence type="ECO:0000313" key="7">
    <source>
        <dbReference type="EMBL" id="KRL36759.1"/>
    </source>
</evidence>
<accession>A0A0R1PW13</accession>
<keyword evidence="2 4" id="KW-0694">RNA-binding</keyword>
<dbReference type="GO" id="GO:0003723">
    <property type="term" value="F:RNA binding"/>
    <property type="evidence" value="ECO:0007669"/>
    <property type="project" value="UniProtKB-KW"/>
</dbReference>
<dbReference type="InterPro" id="IPR020103">
    <property type="entry name" value="PsdUridine_synth_cat_dom_sf"/>
</dbReference>
<dbReference type="PROSITE" id="PS01149">
    <property type="entry name" value="PSI_RSU"/>
    <property type="match status" value="1"/>
</dbReference>
<dbReference type="SUPFAM" id="SSF55120">
    <property type="entry name" value="Pseudouridine synthase"/>
    <property type="match status" value="1"/>
</dbReference>
<dbReference type="Gene3D" id="3.10.290.10">
    <property type="entry name" value="RNA-binding S4 domain"/>
    <property type="match status" value="1"/>
</dbReference>
<keyword evidence="8" id="KW-1185">Reference proteome</keyword>
<protein>
    <recommendedName>
        <fullName evidence="5">Pseudouridine synthase</fullName>
        <ecNumber evidence="5">5.4.99.-</ecNumber>
    </recommendedName>
</protein>